<dbReference type="EMBL" id="HACA01018252">
    <property type="protein sequence ID" value="CDW35613.1"/>
    <property type="molecule type" value="Transcribed_RNA"/>
</dbReference>
<protein>
    <submittedName>
        <fullName evidence="1">Uncharacterized protein</fullName>
    </submittedName>
</protein>
<accession>A0A0K2UBJ9</accession>
<evidence type="ECO:0000313" key="1">
    <source>
        <dbReference type="EMBL" id="CDW35613.1"/>
    </source>
</evidence>
<sequence>LLEIRVIHVLEYEGRSARNGILHHSLQSYHVRSTTQILQYLDLTLYLLLLDGLQGLHHALLTVGDVDGLKHLRVFPAPQLANQLIVILLPPLHHVRLVIPVVARTLSIRVRVHTRTTHDWHLGKHNRHLHTTN</sequence>
<feature type="non-terminal residue" evidence="1">
    <location>
        <position position="1"/>
    </location>
</feature>
<proteinExistence type="predicted"/>
<organism evidence="1">
    <name type="scientific">Lepeophtheirus salmonis</name>
    <name type="common">Salmon louse</name>
    <name type="synonym">Caligus salmonis</name>
    <dbReference type="NCBI Taxonomy" id="72036"/>
    <lineage>
        <taxon>Eukaryota</taxon>
        <taxon>Metazoa</taxon>
        <taxon>Ecdysozoa</taxon>
        <taxon>Arthropoda</taxon>
        <taxon>Crustacea</taxon>
        <taxon>Multicrustacea</taxon>
        <taxon>Hexanauplia</taxon>
        <taxon>Copepoda</taxon>
        <taxon>Siphonostomatoida</taxon>
        <taxon>Caligidae</taxon>
        <taxon>Lepeophtheirus</taxon>
    </lineage>
</organism>
<dbReference type="AlphaFoldDB" id="A0A0K2UBJ9"/>
<reference evidence="1" key="1">
    <citation type="submission" date="2014-05" db="EMBL/GenBank/DDBJ databases">
        <authorList>
            <person name="Chronopoulou M."/>
        </authorList>
    </citation>
    <scope>NUCLEOTIDE SEQUENCE</scope>
    <source>
        <tissue evidence="1">Whole organism</tissue>
    </source>
</reference>
<name>A0A0K2UBJ9_LEPSM</name>